<evidence type="ECO:0000313" key="1">
    <source>
        <dbReference type="EMBL" id="KAL2285882.1"/>
    </source>
</evidence>
<dbReference type="PANTHER" id="PTHR40619">
    <property type="entry name" value="FUNGAL STAND N-TERMINAL GOODBYE DOMAIN-CONTAINING PROTEIN"/>
    <property type="match status" value="1"/>
</dbReference>
<keyword evidence="2" id="KW-1185">Reference proteome</keyword>
<dbReference type="Proteomes" id="UP001600888">
    <property type="component" value="Unassembled WGS sequence"/>
</dbReference>
<sequence length="411" mass="46861">MDSATELPSSLVRQMNSAASITTLNTYRTGVGKDALGGALNIEAQYDRQSARFVSRLPSAGLQHIIENYKSLNGNNYFWANFDPDTCTWHQVHDELNKVEDEYQLKGKRNHIRRAFRGEGLTRNLTPLLEGIPENDGLGLLKGGLIILFNAVKNRARACEKIFDCFRQVPDILRGVKKFAKTLFGDQVADVDRMLQSVTEAQHALNSQIGRLQERRDDLMASKVDRIEIGTNVIRKNQHEHQHQLITHVRQLDETSKTYASFIKDQNAIIERLHAENLALKLKASREHETLNLAHQIFDELLRNRDFNLMVMQQQTERYLPEAPTQAVVVQNLDELAMILCFEPEARSHVDDLYSTLRQYDSFSEKGLAQAAYLSETKPFRQWLQDLQSDHLLVDGHCENHSIGTTSPMSP</sequence>
<reference evidence="1 2" key="1">
    <citation type="submission" date="2024-03" db="EMBL/GenBank/DDBJ databases">
        <title>A high-quality draft genome sequence of Diaporthe vaccinii, a causative agent of upright dieback and viscid rot disease in cranberry plants.</title>
        <authorList>
            <person name="Sarrasin M."/>
            <person name="Lang B.F."/>
            <person name="Burger G."/>
        </authorList>
    </citation>
    <scope>NUCLEOTIDE SEQUENCE [LARGE SCALE GENOMIC DNA]</scope>
    <source>
        <strain evidence="1 2">IS7</strain>
    </source>
</reference>
<evidence type="ECO:0000313" key="2">
    <source>
        <dbReference type="Proteomes" id="UP001600888"/>
    </source>
</evidence>
<organism evidence="1 2">
    <name type="scientific">Diaporthe vaccinii</name>
    <dbReference type="NCBI Taxonomy" id="105482"/>
    <lineage>
        <taxon>Eukaryota</taxon>
        <taxon>Fungi</taxon>
        <taxon>Dikarya</taxon>
        <taxon>Ascomycota</taxon>
        <taxon>Pezizomycotina</taxon>
        <taxon>Sordariomycetes</taxon>
        <taxon>Sordariomycetidae</taxon>
        <taxon>Diaporthales</taxon>
        <taxon>Diaporthaceae</taxon>
        <taxon>Diaporthe</taxon>
        <taxon>Diaporthe eres species complex</taxon>
    </lineage>
</organism>
<proteinExistence type="predicted"/>
<gene>
    <name evidence="1" type="ORF">FJTKL_07581</name>
</gene>
<dbReference type="EMBL" id="JBAWTH010000028">
    <property type="protein sequence ID" value="KAL2285882.1"/>
    <property type="molecule type" value="Genomic_DNA"/>
</dbReference>
<name>A0ABR4ETX8_9PEZI</name>
<protein>
    <submittedName>
        <fullName evidence="1">Uncharacterized protein</fullName>
    </submittedName>
</protein>
<comment type="caution">
    <text evidence="1">The sequence shown here is derived from an EMBL/GenBank/DDBJ whole genome shotgun (WGS) entry which is preliminary data.</text>
</comment>
<dbReference type="PANTHER" id="PTHR40619:SF3">
    <property type="entry name" value="FUNGAL STAND N-TERMINAL GOODBYE DOMAIN-CONTAINING PROTEIN"/>
    <property type="match status" value="1"/>
</dbReference>
<accession>A0ABR4ETX8</accession>